<reference evidence="3" key="1">
    <citation type="submission" date="2014-09" db="EMBL/GenBank/DDBJ databases">
        <authorList>
            <person name="Sharma Rahul"/>
            <person name="Thines Marco"/>
        </authorList>
    </citation>
    <scope>NUCLEOTIDE SEQUENCE [LARGE SCALE GENOMIC DNA]</scope>
</reference>
<organism evidence="2 3">
    <name type="scientific">Plasmopara halstedii</name>
    <name type="common">Downy mildew of sunflower</name>
    <dbReference type="NCBI Taxonomy" id="4781"/>
    <lineage>
        <taxon>Eukaryota</taxon>
        <taxon>Sar</taxon>
        <taxon>Stramenopiles</taxon>
        <taxon>Oomycota</taxon>
        <taxon>Peronosporomycetes</taxon>
        <taxon>Peronosporales</taxon>
        <taxon>Peronosporaceae</taxon>
        <taxon>Plasmopara</taxon>
    </lineage>
</organism>
<name>A0A0P1B669_PLAHL</name>
<keyword evidence="3" id="KW-1185">Reference proteome</keyword>
<evidence type="ECO:0008006" key="4">
    <source>
        <dbReference type="Google" id="ProtNLM"/>
    </source>
</evidence>
<dbReference type="AlphaFoldDB" id="A0A0P1B669"/>
<dbReference type="GeneID" id="36402822"/>
<evidence type="ECO:0000256" key="1">
    <source>
        <dbReference type="SAM" id="SignalP"/>
    </source>
</evidence>
<feature type="chain" id="PRO_5006059222" description="RxLR-like protein" evidence="1">
    <location>
        <begin position="20"/>
        <end position="58"/>
    </location>
</feature>
<protein>
    <recommendedName>
        <fullName evidence="4">RxLR-like protein</fullName>
    </recommendedName>
</protein>
<accession>A0A0P1B669</accession>
<sequence length="58" mass="6235">MRHIASFIHVKLFAVVSKALDFGCSAGQICLFCNVGKYAKSIAATTTVELGNQIRMSS</sequence>
<dbReference type="EMBL" id="CCYD01003101">
    <property type="protein sequence ID" value="CEG50037.1"/>
    <property type="molecule type" value="Genomic_DNA"/>
</dbReference>
<keyword evidence="1" id="KW-0732">Signal</keyword>
<feature type="signal peptide" evidence="1">
    <location>
        <begin position="1"/>
        <end position="19"/>
    </location>
</feature>
<proteinExistence type="predicted"/>
<evidence type="ECO:0000313" key="3">
    <source>
        <dbReference type="Proteomes" id="UP000054928"/>
    </source>
</evidence>
<dbReference type="Proteomes" id="UP000054928">
    <property type="component" value="Unassembled WGS sequence"/>
</dbReference>
<dbReference type="RefSeq" id="XP_024586406.1">
    <property type="nucleotide sequence ID" value="XM_024721293.1"/>
</dbReference>
<evidence type="ECO:0000313" key="2">
    <source>
        <dbReference type="EMBL" id="CEG50037.1"/>
    </source>
</evidence>